<feature type="compositionally biased region" description="Basic and acidic residues" evidence="13">
    <location>
        <begin position="658"/>
        <end position="672"/>
    </location>
</feature>
<feature type="transmembrane region" description="Helical" evidence="14">
    <location>
        <begin position="921"/>
        <end position="945"/>
    </location>
</feature>
<comment type="similarity">
    <text evidence="2">Belongs to the ABC transporter superfamily. ABCG family. Eye pigment precursor importer (TC 3.A.1.204) subfamily.</text>
</comment>
<dbReference type="Gene3D" id="3.40.50.300">
    <property type="entry name" value="P-loop containing nucleotide triphosphate hydrolases"/>
    <property type="match status" value="1"/>
</dbReference>
<feature type="domain" description="ABC transporter" evidence="16">
    <location>
        <begin position="380"/>
        <end position="620"/>
    </location>
</feature>
<gene>
    <name evidence="17" type="ORF">GSI_02233</name>
</gene>
<feature type="transmembrane region" description="Helical" evidence="14">
    <location>
        <begin position="327"/>
        <end position="350"/>
    </location>
</feature>
<evidence type="ECO:0000256" key="12">
    <source>
        <dbReference type="ARBA" id="ARBA00023180"/>
    </source>
</evidence>
<evidence type="ECO:0000256" key="8">
    <source>
        <dbReference type="ARBA" id="ARBA00022840"/>
    </source>
</evidence>
<dbReference type="PROSITE" id="PS50893">
    <property type="entry name" value="ABC_TRANSPORTER_2"/>
    <property type="match status" value="1"/>
</dbReference>
<dbReference type="InterPro" id="IPR000742">
    <property type="entry name" value="EGF"/>
</dbReference>
<dbReference type="InterPro" id="IPR017871">
    <property type="entry name" value="ABC_transporter-like_CS"/>
</dbReference>
<dbReference type="Proteomes" id="UP000230002">
    <property type="component" value="Unassembled WGS sequence"/>
</dbReference>
<keyword evidence="4 14" id="KW-0812">Transmembrane</keyword>
<evidence type="ECO:0000256" key="11">
    <source>
        <dbReference type="ARBA" id="ARBA00023157"/>
    </source>
</evidence>
<dbReference type="AlphaFoldDB" id="A0A2G8SP16"/>
<dbReference type="STRING" id="1077348.A0A2G8SP16"/>
<dbReference type="OrthoDB" id="66620at2759"/>
<dbReference type="GO" id="GO:0005524">
    <property type="term" value="F:ATP binding"/>
    <property type="evidence" value="ECO:0007669"/>
    <property type="project" value="UniProtKB-KW"/>
</dbReference>
<evidence type="ECO:0000256" key="2">
    <source>
        <dbReference type="ARBA" id="ARBA00005814"/>
    </source>
</evidence>
<evidence type="ECO:0000256" key="6">
    <source>
        <dbReference type="ARBA" id="ARBA00022741"/>
    </source>
</evidence>
<sequence length="1065" mass="118093">MRSSPLSRWLLPTSVFLLCTQVTQARRNVSSGFSLNTQQALSPLDVVANNRPERCPPCFNCQLDAFTCGNFGECSKFDGQCKCPPGWAGIDCLTPQCGSLADGDHRRQREDGKQCECKDGWNGINCNVCENDDSCIGFPLRGQPTGDDERVGNMTCYKGGETVFNNHQMCDVTNRKILDMLPDRPPQVTFSCDKQSDMCHFQFWTAQVESFYCQLSQCESRAQRGYDKNQTFYECEKIECKCVPGRFICGEDGSLDITDFLRENIKGPAQFICTEGQGCTFEEPGMNDLIETFFGDHYITLQCKGGECLHYSQVPGYVAPPKPDNTAFVALSVAGAGLFVLSVSAILWYAGRTHSSDFGVIRLPENESAKLMTDHVPASLHFSNISYTLNGRTILDNISGSAKPGQLLAIMGASGAGKSTFLDILARKNKKGVVGGTTLVNGREVEDADFKKVTGFVDQEDTLMSTLTVYETVLYSALLRLPREMSLEAKKYRTLETMNELGILGIKDSRIGDTGRRSISGGEKRRVSIACELVTSPSILFLDEPTSGLDAYNALSVIDSLVSLARDYNRTVVFTIHQPRSNIVSLFDQLIVLAQGKLIYSGEADKVTDYLAEINHPCPLGFNVADFLIDLTMQAGMEPRSQDTQSPPELAQAGEEESNIRDEERAFSRADRPSTSSLRSAYRNSDDTRVEETHTRASSVYSSTAYIRKKTSQLLEAIKPSQPRIDGPVPPKLQELINAFREGAIHQDLQNEILGVAGAPATGENIAMSELPDVLIESKLSRGRKRASWGTQFRILSGRAFKNLYRDPALLTAHYVASVGVALICGFFFQNIQNDIAGFQNRLGVFFFTLALFGFSCLSSLNLFANERILFMRERANGYYSSFTYFSSKILFDILPLRIVPPLVFGGIIYGWIGLVPEVVIFWRFMLTLVLFNLTTASVILLLSIAFASTSVANLVGTLILLFNLLFTGLLINRKTVPALFQWLHTVSFFHAAFEALAVNELRYLQLHEEKYGVNIDVPAAAILSTFGLRAGSFWWPNITLLGIFFGTFTVASYLVLHFYVKEKR</sequence>
<dbReference type="FunFam" id="3.40.50.300:FF:000702">
    <property type="entry name" value="ABC transporter (Adp1)"/>
    <property type="match status" value="1"/>
</dbReference>
<dbReference type="InterPro" id="IPR013111">
    <property type="entry name" value="EGF_extracell"/>
</dbReference>
<evidence type="ECO:0000256" key="9">
    <source>
        <dbReference type="ARBA" id="ARBA00022989"/>
    </source>
</evidence>
<evidence type="ECO:0000313" key="18">
    <source>
        <dbReference type="Proteomes" id="UP000230002"/>
    </source>
</evidence>
<dbReference type="SUPFAM" id="SSF52540">
    <property type="entry name" value="P-loop containing nucleoside triphosphate hydrolases"/>
    <property type="match status" value="1"/>
</dbReference>
<comment type="caution">
    <text evidence="17">The sequence shown here is derived from an EMBL/GenBank/DDBJ whole genome shotgun (WGS) entry which is preliminary data.</text>
</comment>
<dbReference type="GO" id="GO:0005789">
    <property type="term" value="C:endoplasmic reticulum membrane"/>
    <property type="evidence" value="ECO:0007669"/>
    <property type="project" value="UniProtKB-SubCell"/>
</dbReference>
<dbReference type="PROSITE" id="PS00211">
    <property type="entry name" value="ABC_TRANSPORTER_1"/>
    <property type="match status" value="1"/>
</dbReference>
<comment type="subcellular location">
    <subcellularLocation>
        <location evidence="1">Endoplasmic reticulum membrane</location>
        <topology evidence="1">Multi-pass membrane protein</topology>
    </subcellularLocation>
</comment>
<evidence type="ECO:0000256" key="5">
    <source>
        <dbReference type="ARBA" id="ARBA00022729"/>
    </source>
</evidence>
<evidence type="ECO:0000256" key="13">
    <source>
        <dbReference type="SAM" id="MobiDB-lite"/>
    </source>
</evidence>
<dbReference type="InterPro" id="IPR027417">
    <property type="entry name" value="P-loop_NTPase"/>
</dbReference>
<evidence type="ECO:0000259" key="16">
    <source>
        <dbReference type="PROSITE" id="PS50893"/>
    </source>
</evidence>
<evidence type="ECO:0000256" key="1">
    <source>
        <dbReference type="ARBA" id="ARBA00004477"/>
    </source>
</evidence>
<dbReference type="EMBL" id="AYKW01000003">
    <property type="protein sequence ID" value="PIL35505.1"/>
    <property type="molecule type" value="Genomic_DNA"/>
</dbReference>
<accession>A0A2G8SP16</accession>
<keyword evidence="5 15" id="KW-0732">Signal</keyword>
<evidence type="ECO:0000256" key="14">
    <source>
        <dbReference type="SAM" id="Phobius"/>
    </source>
</evidence>
<name>A0A2G8SP16_9APHY</name>
<protein>
    <submittedName>
        <fullName evidence="17">ATP-binding cassette transporter</fullName>
    </submittedName>
</protein>
<evidence type="ECO:0000256" key="15">
    <source>
        <dbReference type="SAM" id="SignalP"/>
    </source>
</evidence>
<keyword evidence="18" id="KW-1185">Reference proteome</keyword>
<dbReference type="Pfam" id="PF07974">
    <property type="entry name" value="EGF_2"/>
    <property type="match status" value="1"/>
</dbReference>
<feature type="region of interest" description="Disordered" evidence="13">
    <location>
        <begin position="637"/>
        <end position="697"/>
    </location>
</feature>
<dbReference type="Pfam" id="PF19055">
    <property type="entry name" value="ABC2_membrane_7"/>
    <property type="match status" value="1"/>
</dbReference>
<dbReference type="Pfam" id="PF01061">
    <property type="entry name" value="ABC2_membrane"/>
    <property type="match status" value="1"/>
</dbReference>
<dbReference type="GO" id="GO:0016887">
    <property type="term" value="F:ATP hydrolysis activity"/>
    <property type="evidence" value="ECO:0007669"/>
    <property type="project" value="InterPro"/>
</dbReference>
<evidence type="ECO:0000256" key="3">
    <source>
        <dbReference type="ARBA" id="ARBA00022448"/>
    </source>
</evidence>
<feature type="transmembrane region" description="Helical" evidence="14">
    <location>
        <begin position="1035"/>
        <end position="1061"/>
    </location>
</feature>
<dbReference type="InterPro" id="IPR050352">
    <property type="entry name" value="ABCG_transporters"/>
</dbReference>
<dbReference type="InterPro" id="IPR043926">
    <property type="entry name" value="ABCG_dom"/>
</dbReference>
<feature type="transmembrane region" description="Helical" evidence="14">
    <location>
        <begin position="844"/>
        <end position="865"/>
    </location>
</feature>
<dbReference type="Pfam" id="PF00005">
    <property type="entry name" value="ABC_tran"/>
    <property type="match status" value="1"/>
</dbReference>
<evidence type="ECO:0000256" key="10">
    <source>
        <dbReference type="ARBA" id="ARBA00023136"/>
    </source>
</evidence>
<feature type="signal peptide" evidence="15">
    <location>
        <begin position="1"/>
        <end position="25"/>
    </location>
</feature>
<feature type="compositionally biased region" description="Polar residues" evidence="13">
    <location>
        <begin position="673"/>
        <end position="683"/>
    </location>
</feature>
<dbReference type="InterPro" id="IPR003593">
    <property type="entry name" value="AAA+_ATPase"/>
</dbReference>
<feature type="compositionally biased region" description="Basic and acidic residues" evidence="13">
    <location>
        <begin position="684"/>
        <end position="695"/>
    </location>
</feature>
<proteinExistence type="inferred from homology"/>
<keyword evidence="10 14" id="KW-0472">Membrane</keyword>
<feature type="chain" id="PRO_5013768949" evidence="15">
    <location>
        <begin position="26"/>
        <end position="1065"/>
    </location>
</feature>
<feature type="transmembrane region" description="Helical" evidence="14">
    <location>
        <begin position="809"/>
        <end position="832"/>
    </location>
</feature>
<dbReference type="PANTHER" id="PTHR48041:SF2">
    <property type="entry name" value="ATP-DEPENDENT PERMEASE-RELATED"/>
    <property type="match status" value="1"/>
</dbReference>
<keyword evidence="9 14" id="KW-1133">Transmembrane helix</keyword>
<keyword evidence="7" id="KW-0256">Endoplasmic reticulum</keyword>
<reference evidence="17 18" key="1">
    <citation type="journal article" date="2015" name="Sci. Rep.">
        <title>Chromosome-level genome map provides insights into diverse defense mechanisms in the medicinal fungus Ganoderma sinense.</title>
        <authorList>
            <person name="Zhu Y."/>
            <person name="Xu J."/>
            <person name="Sun C."/>
            <person name="Zhou S."/>
            <person name="Xu H."/>
            <person name="Nelson D.R."/>
            <person name="Qian J."/>
            <person name="Song J."/>
            <person name="Luo H."/>
            <person name="Xiang L."/>
            <person name="Li Y."/>
            <person name="Xu Z."/>
            <person name="Ji A."/>
            <person name="Wang L."/>
            <person name="Lu S."/>
            <person name="Hayward A."/>
            <person name="Sun W."/>
            <person name="Li X."/>
            <person name="Schwartz D.C."/>
            <person name="Wang Y."/>
            <person name="Chen S."/>
        </authorList>
    </citation>
    <scope>NUCLEOTIDE SEQUENCE [LARGE SCALE GENOMIC DNA]</scope>
    <source>
        <strain evidence="17 18">ZZ0214-1</strain>
    </source>
</reference>
<evidence type="ECO:0000256" key="7">
    <source>
        <dbReference type="ARBA" id="ARBA00022824"/>
    </source>
</evidence>
<dbReference type="GO" id="GO:0140359">
    <property type="term" value="F:ABC-type transporter activity"/>
    <property type="evidence" value="ECO:0007669"/>
    <property type="project" value="InterPro"/>
</dbReference>
<dbReference type="PANTHER" id="PTHR48041">
    <property type="entry name" value="ABC TRANSPORTER G FAMILY MEMBER 28"/>
    <property type="match status" value="1"/>
</dbReference>
<dbReference type="PROSITE" id="PS01186">
    <property type="entry name" value="EGF_2"/>
    <property type="match status" value="1"/>
</dbReference>
<keyword evidence="12" id="KW-0325">Glycoprotein</keyword>
<feature type="transmembrane region" description="Helical" evidence="14">
    <location>
        <begin position="952"/>
        <end position="973"/>
    </location>
</feature>
<feature type="transmembrane region" description="Helical" evidence="14">
    <location>
        <begin position="895"/>
        <end position="915"/>
    </location>
</feature>
<organism evidence="17 18">
    <name type="scientific">Ganoderma sinense ZZ0214-1</name>
    <dbReference type="NCBI Taxonomy" id="1077348"/>
    <lineage>
        <taxon>Eukaryota</taxon>
        <taxon>Fungi</taxon>
        <taxon>Dikarya</taxon>
        <taxon>Basidiomycota</taxon>
        <taxon>Agaricomycotina</taxon>
        <taxon>Agaricomycetes</taxon>
        <taxon>Polyporales</taxon>
        <taxon>Polyporaceae</taxon>
        <taxon>Ganoderma</taxon>
    </lineage>
</organism>
<evidence type="ECO:0000313" key="17">
    <source>
        <dbReference type="EMBL" id="PIL35505.1"/>
    </source>
</evidence>
<dbReference type="SMART" id="SM00382">
    <property type="entry name" value="AAA"/>
    <property type="match status" value="1"/>
</dbReference>
<dbReference type="InterPro" id="IPR003439">
    <property type="entry name" value="ABC_transporter-like_ATP-bd"/>
</dbReference>
<evidence type="ECO:0000256" key="4">
    <source>
        <dbReference type="ARBA" id="ARBA00022692"/>
    </source>
</evidence>
<dbReference type="InterPro" id="IPR013525">
    <property type="entry name" value="ABC2_TM"/>
</dbReference>
<dbReference type="CDD" id="cd03213">
    <property type="entry name" value="ABCG_EPDR"/>
    <property type="match status" value="1"/>
</dbReference>
<keyword evidence="8 17" id="KW-0067">ATP-binding</keyword>
<keyword evidence="11" id="KW-1015">Disulfide bond</keyword>
<keyword evidence="3" id="KW-0813">Transport</keyword>
<dbReference type="PROSITE" id="PS00022">
    <property type="entry name" value="EGF_1"/>
    <property type="match status" value="1"/>
</dbReference>
<keyword evidence="6" id="KW-0547">Nucleotide-binding</keyword>